<dbReference type="InterPro" id="IPR036097">
    <property type="entry name" value="HisK_dim/P_sf"/>
</dbReference>
<keyword evidence="4 10" id="KW-0812">Transmembrane</keyword>
<comment type="subcellular location">
    <subcellularLocation>
        <location evidence="1">Endomembrane system</location>
        <topology evidence="1">Multi-pass membrane protein</topology>
    </subcellularLocation>
</comment>
<dbReference type="InterPro" id="IPR005467">
    <property type="entry name" value="His_kinase_dom"/>
</dbReference>
<dbReference type="PANTHER" id="PTHR43719:SF28">
    <property type="entry name" value="PEROXIDE STRESS-ACTIVATED HISTIDINE KINASE MAK1-RELATED"/>
    <property type="match status" value="1"/>
</dbReference>
<dbReference type="InterPro" id="IPR006189">
    <property type="entry name" value="CHASE_dom"/>
</dbReference>
<keyword evidence="6 10" id="KW-1133">Transmembrane helix</keyword>
<dbReference type="VEuPathDB" id="FungiDB:SPPG_01597"/>
<evidence type="ECO:0000313" key="14">
    <source>
        <dbReference type="EMBL" id="KND04163.1"/>
    </source>
</evidence>
<proteinExistence type="predicted"/>
<dbReference type="InterPro" id="IPR036890">
    <property type="entry name" value="HATPase_C_sf"/>
</dbReference>
<evidence type="ECO:0000256" key="8">
    <source>
        <dbReference type="PROSITE-ProRule" id="PRU00169"/>
    </source>
</evidence>
<gene>
    <name evidence="14" type="ORF">SPPG_01597</name>
</gene>
<dbReference type="SMART" id="SM00388">
    <property type="entry name" value="HisKA"/>
    <property type="match status" value="1"/>
</dbReference>
<dbReference type="InterPro" id="IPR001789">
    <property type="entry name" value="Sig_transdc_resp-reg_receiver"/>
</dbReference>
<dbReference type="PROSITE" id="PS50839">
    <property type="entry name" value="CHASE"/>
    <property type="match status" value="1"/>
</dbReference>
<evidence type="ECO:0000256" key="3">
    <source>
        <dbReference type="ARBA" id="ARBA00022679"/>
    </source>
</evidence>
<keyword evidence="3" id="KW-0808">Transferase</keyword>
<feature type="modified residue" description="4-aspartylphosphate" evidence="8">
    <location>
        <position position="1206"/>
    </location>
</feature>
<evidence type="ECO:0000256" key="4">
    <source>
        <dbReference type="ARBA" id="ARBA00022692"/>
    </source>
</evidence>
<dbReference type="PROSITE" id="PS50110">
    <property type="entry name" value="RESPONSE_REGULATORY"/>
    <property type="match status" value="1"/>
</dbReference>
<dbReference type="InterPro" id="IPR003661">
    <property type="entry name" value="HisK_dim/P_dom"/>
</dbReference>
<name>A0A0L0HST6_SPIPD</name>
<evidence type="ECO:0000256" key="5">
    <source>
        <dbReference type="ARBA" id="ARBA00022777"/>
    </source>
</evidence>
<keyword evidence="7 10" id="KW-0472">Membrane</keyword>
<dbReference type="Pfam" id="PF02518">
    <property type="entry name" value="HATPase_c"/>
    <property type="match status" value="1"/>
</dbReference>
<dbReference type="GO" id="GO:0012505">
    <property type="term" value="C:endomembrane system"/>
    <property type="evidence" value="ECO:0007669"/>
    <property type="project" value="UniProtKB-SubCell"/>
</dbReference>
<feature type="compositionally biased region" description="Polar residues" evidence="9">
    <location>
        <begin position="1068"/>
        <end position="1085"/>
    </location>
</feature>
<dbReference type="STRING" id="645134.A0A0L0HST6"/>
<feature type="domain" description="Histidine kinase" evidence="11">
    <location>
        <begin position="621"/>
        <end position="953"/>
    </location>
</feature>
<sequence length="1300" mass="142248">MPTRRNGPSRRGSRAVSSEALTSRANRAVISSSSALSPDLSPVESGSTQSASAKPTGWRSSVNRTRETLSVHKPNIGMLLWILAGLAVSIPVLFALRNRSQDAERQAYRSDCQSTVAAIQNQMMLPLTLIYGYRWFFDSGVNVTQNVFQRFTKSYETQSWMVPWVGYAPYVTQNQRASWEATNGRPISQGPRDGESLPVSPTEGYVPVNRAVADTYFPTQYVPEGSEWLIGFDVLSDSTSQPAVFRALNTGLLTIGQKVQLRFENGYRDVHRFVLPWFGPNGTGRSLQGIFYGVFDPYQLIDTTVQSTTANISLGLQVLDASGGNAVLYAQPRNSTPSGQSMGYYSFPVADRTWILYCWGKPKQLPAPYVAFVFLLLTFLLLALLTRCCMLKRRQRDKSDPTIIENPRMSQRQIDWMRTNAYSILGAIRDPLLLINREGYVIDANDEGLALTKLVVEDLIFGIHISRVFPGVSTTKSRNGVKDKHFLKISHPPGPWASSTNIPAAVTGNDAVQEKDNVVIDVDSTYINLPDSTPRDEYNAATDDDMVIPGMQETVLKTKDGREITVEANFSPIVDCQDQKERIQMVLFRDMSGWKSIIKETLEAKDAAEMATTEKSNFLAFVCHELRNPLHVVIGLNSILMQSISSAADNGAMSPSSSDTPSPPPSTTELSDGNGGSKSNQAMTLSPEGLEHLASVADAARVMKFILNDMRLLSKIEAGTVEIERVPFDLKALTERMYKAQMACKLTNGLDDRGVCEAVRCSPDVDFKLVIKGLEDVPPVAEEADKTVELGSKEAPSNTSGKEWFPARVRGDATKLQQALLHLVSNSFESTKRGSVILRVIVEGIRPIPVDAIPQSPKPSEKRVSFREGLVDATSQVLVRFEVEDTGEGFPTTDLPNLLKKYSPESGADRAIGTSGLSLNITNSLLQLLGGEIQMASTPGKGTKVSFSLWFDLLDEISQQEDQETNAELKGLGIASSFGSGLPFGKENEGLVCRRESIAKNPGCKSTGIEQQITPIPDSVVISHDYARDSPGFADITSTDIQNRAPSPDSTPGGSPSQSTPPQASPSLSGVPSISPITRTSSMSRAQAVGRDPSIMHVASPRITLSSPNLTPGVRRSSQGDRKSPSIRPNGTKKSPNPAVRRLGTHPLKDRPIRVLVVEDNEVLLKIAATTLTRAGFEVQQAQNGEQAVQRIEKNGEKYFDVCLMDLLMPVMDGFQATEEIRRRGWTIPVIALTAKTLESDRLRCFKIGFNYFMTKPFQLGDIATVIRFMVGAEAEQQAQGPHDGATPHPNYGGPWSKFT</sequence>
<dbReference type="InterPro" id="IPR004358">
    <property type="entry name" value="Sig_transdc_His_kin-like_C"/>
</dbReference>
<dbReference type="InterPro" id="IPR035965">
    <property type="entry name" value="PAS-like_dom_sf"/>
</dbReference>
<feature type="region of interest" description="Disordered" evidence="9">
    <location>
        <begin position="1031"/>
        <end position="1146"/>
    </location>
</feature>
<dbReference type="Pfam" id="PF00072">
    <property type="entry name" value="Response_reg"/>
    <property type="match status" value="1"/>
</dbReference>
<evidence type="ECO:0000256" key="7">
    <source>
        <dbReference type="ARBA" id="ARBA00023136"/>
    </source>
</evidence>
<evidence type="ECO:0000259" key="13">
    <source>
        <dbReference type="PROSITE" id="PS50839"/>
    </source>
</evidence>
<protein>
    <submittedName>
        <fullName evidence="14">Uncharacterized protein</fullName>
    </submittedName>
</protein>
<dbReference type="Gene3D" id="3.40.50.2300">
    <property type="match status" value="1"/>
</dbReference>
<dbReference type="InterPro" id="IPR003594">
    <property type="entry name" value="HATPase_dom"/>
</dbReference>
<evidence type="ECO:0000256" key="6">
    <source>
        <dbReference type="ARBA" id="ARBA00022989"/>
    </source>
</evidence>
<evidence type="ECO:0000256" key="10">
    <source>
        <dbReference type="SAM" id="Phobius"/>
    </source>
</evidence>
<dbReference type="OMA" id="VIVERCN"/>
<reference evidence="14 15" key="1">
    <citation type="submission" date="2009-08" db="EMBL/GenBank/DDBJ databases">
        <title>The Genome Sequence of Spizellomyces punctatus strain DAOM BR117.</title>
        <authorList>
            <consortium name="The Broad Institute Genome Sequencing Platform"/>
            <person name="Russ C."/>
            <person name="Cuomo C."/>
            <person name="Shea T."/>
            <person name="Young S.K."/>
            <person name="Zeng Q."/>
            <person name="Koehrsen M."/>
            <person name="Haas B."/>
            <person name="Borodovsky M."/>
            <person name="Guigo R."/>
            <person name="Alvarado L."/>
            <person name="Berlin A."/>
            <person name="Bochicchio J."/>
            <person name="Borenstein D."/>
            <person name="Chapman S."/>
            <person name="Chen Z."/>
            <person name="Engels R."/>
            <person name="Freedman E."/>
            <person name="Gellesch M."/>
            <person name="Goldberg J."/>
            <person name="Griggs A."/>
            <person name="Gujja S."/>
            <person name="Heiman D."/>
            <person name="Hepburn T."/>
            <person name="Howarth C."/>
            <person name="Jen D."/>
            <person name="Larson L."/>
            <person name="Lewis B."/>
            <person name="Mehta T."/>
            <person name="Park D."/>
            <person name="Pearson M."/>
            <person name="Roberts A."/>
            <person name="Saif S."/>
            <person name="Shenoy N."/>
            <person name="Sisk P."/>
            <person name="Stolte C."/>
            <person name="Sykes S."/>
            <person name="Thomson T."/>
            <person name="Walk T."/>
            <person name="White J."/>
            <person name="Yandava C."/>
            <person name="Burger G."/>
            <person name="Gray M.W."/>
            <person name="Holland P.W.H."/>
            <person name="King N."/>
            <person name="Lang F.B.F."/>
            <person name="Roger A.J."/>
            <person name="Ruiz-Trillo I."/>
            <person name="Lander E."/>
            <person name="Nusbaum C."/>
        </authorList>
    </citation>
    <scope>NUCLEOTIDE SEQUENCE [LARGE SCALE GENOMIC DNA]</scope>
    <source>
        <strain evidence="14 15">DAOM BR117</strain>
    </source>
</reference>
<dbReference type="SMART" id="SM01079">
    <property type="entry name" value="CHASE"/>
    <property type="match status" value="1"/>
</dbReference>
<keyword evidence="15" id="KW-1185">Reference proteome</keyword>
<evidence type="ECO:0000259" key="12">
    <source>
        <dbReference type="PROSITE" id="PS50110"/>
    </source>
</evidence>
<dbReference type="RefSeq" id="XP_016612202.1">
    <property type="nucleotide sequence ID" value="XM_016749915.1"/>
</dbReference>
<dbReference type="OrthoDB" id="60033at2759"/>
<dbReference type="InParanoid" id="A0A0L0HST6"/>
<dbReference type="EMBL" id="KQ257451">
    <property type="protein sequence ID" value="KND04163.1"/>
    <property type="molecule type" value="Genomic_DNA"/>
</dbReference>
<dbReference type="SUPFAM" id="SSF47384">
    <property type="entry name" value="Homodimeric domain of signal transducing histidine kinase"/>
    <property type="match status" value="1"/>
</dbReference>
<keyword evidence="2 8" id="KW-0597">Phosphoprotein</keyword>
<dbReference type="Pfam" id="PF03924">
    <property type="entry name" value="CHASE"/>
    <property type="match status" value="1"/>
</dbReference>
<organism evidence="14 15">
    <name type="scientific">Spizellomyces punctatus (strain DAOM BR117)</name>
    <dbReference type="NCBI Taxonomy" id="645134"/>
    <lineage>
        <taxon>Eukaryota</taxon>
        <taxon>Fungi</taxon>
        <taxon>Fungi incertae sedis</taxon>
        <taxon>Chytridiomycota</taxon>
        <taxon>Chytridiomycota incertae sedis</taxon>
        <taxon>Chytridiomycetes</taxon>
        <taxon>Spizellomycetales</taxon>
        <taxon>Spizellomycetaceae</taxon>
        <taxon>Spizellomyces</taxon>
    </lineage>
</organism>
<dbReference type="Gene3D" id="1.10.287.130">
    <property type="match status" value="1"/>
</dbReference>
<evidence type="ECO:0000256" key="2">
    <source>
        <dbReference type="ARBA" id="ARBA00022553"/>
    </source>
</evidence>
<feature type="region of interest" description="Disordered" evidence="9">
    <location>
        <begin position="1"/>
        <end position="61"/>
    </location>
</feature>
<keyword evidence="5" id="KW-0418">Kinase</keyword>
<dbReference type="PRINTS" id="PR00344">
    <property type="entry name" value="BCTRLSENSOR"/>
</dbReference>
<dbReference type="CDD" id="cd00082">
    <property type="entry name" value="HisKA"/>
    <property type="match status" value="1"/>
</dbReference>
<feature type="compositionally biased region" description="Polar residues" evidence="9">
    <location>
        <begin position="44"/>
        <end position="61"/>
    </location>
</feature>
<dbReference type="PROSITE" id="PS50109">
    <property type="entry name" value="HIS_KIN"/>
    <property type="match status" value="1"/>
</dbReference>
<dbReference type="GeneID" id="27685249"/>
<feature type="transmembrane region" description="Helical" evidence="10">
    <location>
        <begin position="76"/>
        <end position="96"/>
    </location>
</feature>
<dbReference type="SMART" id="SM00387">
    <property type="entry name" value="HATPase_c"/>
    <property type="match status" value="1"/>
</dbReference>
<dbReference type="Gene3D" id="3.30.565.10">
    <property type="entry name" value="Histidine kinase-like ATPase, C-terminal domain"/>
    <property type="match status" value="1"/>
</dbReference>
<feature type="region of interest" description="Disordered" evidence="9">
    <location>
        <begin position="1277"/>
        <end position="1300"/>
    </location>
</feature>
<evidence type="ECO:0000256" key="1">
    <source>
        <dbReference type="ARBA" id="ARBA00004127"/>
    </source>
</evidence>
<dbReference type="CDD" id="cd17546">
    <property type="entry name" value="REC_hyHK_CKI1_RcsC-like"/>
    <property type="match status" value="1"/>
</dbReference>
<dbReference type="GO" id="GO:0000155">
    <property type="term" value="F:phosphorelay sensor kinase activity"/>
    <property type="evidence" value="ECO:0007669"/>
    <property type="project" value="InterPro"/>
</dbReference>
<dbReference type="SMART" id="SM00448">
    <property type="entry name" value="REC"/>
    <property type="match status" value="1"/>
</dbReference>
<dbReference type="SUPFAM" id="SSF55874">
    <property type="entry name" value="ATPase domain of HSP90 chaperone/DNA topoisomerase II/histidine kinase"/>
    <property type="match status" value="1"/>
</dbReference>
<dbReference type="SUPFAM" id="SSF55785">
    <property type="entry name" value="PYP-like sensor domain (PAS domain)"/>
    <property type="match status" value="1"/>
</dbReference>
<dbReference type="InterPro" id="IPR042240">
    <property type="entry name" value="CHASE_sf"/>
</dbReference>
<feature type="region of interest" description="Disordered" evidence="9">
    <location>
        <begin position="648"/>
        <end position="683"/>
    </location>
</feature>
<dbReference type="InterPro" id="IPR050956">
    <property type="entry name" value="2C_system_His_kinase"/>
</dbReference>
<evidence type="ECO:0000313" key="15">
    <source>
        <dbReference type="Proteomes" id="UP000053201"/>
    </source>
</evidence>
<feature type="domain" description="Response regulatory" evidence="12">
    <location>
        <begin position="1154"/>
        <end position="1271"/>
    </location>
</feature>
<dbReference type="SUPFAM" id="SSF52172">
    <property type="entry name" value="CheY-like"/>
    <property type="match status" value="1"/>
</dbReference>
<evidence type="ECO:0000259" key="11">
    <source>
        <dbReference type="PROSITE" id="PS50109"/>
    </source>
</evidence>
<dbReference type="Gene3D" id="3.30.450.350">
    <property type="entry name" value="CHASE domain"/>
    <property type="match status" value="1"/>
</dbReference>
<accession>A0A0L0HST6</accession>
<evidence type="ECO:0000256" key="9">
    <source>
        <dbReference type="SAM" id="MobiDB-lite"/>
    </source>
</evidence>
<dbReference type="Proteomes" id="UP000053201">
    <property type="component" value="Unassembled WGS sequence"/>
</dbReference>
<dbReference type="PANTHER" id="PTHR43719">
    <property type="entry name" value="TWO-COMPONENT HISTIDINE KINASE"/>
    <property type="match status" value="1"/>
</dbReference>
<feature type="compositionally biased region" description="Low complexity" evidence="9">
    <location>
        <begin position="31"/>
        <end position="42"/>
    </location>
</feature>
<feature type="domain" description="CHASE" evidence="13">
    <location>
        <begin position="139"/>
        <end position="357"/>
    </location>
</feature>
<feature type="compositionally biased region" description="Low complexity" evidence="9">
    <location>
        <begin position="1045"/>
        <end position="1067"/>
    </location>
</feature>
<feature type="transmembrane region" description="Helical" evidence="10">
    <location>
        <begin position="369"/>
        <end position="386"/>
    </location>
</feature>
<dbReference type="eggNOG" id="KOG0519">
    <property type="taxonomic scope" value="Eukaryota"/>
</dbReference>
<dbReference type="InterPro" id="IPR011006">
    <property type="entry name" value="CheY-like_superfamily"/>
</dbReference>
<feature type="compositionally biased region" description="Polar residues" evidence="9">
    <location>
        <begin position="15"/>
        <end position="25"/>
    </location>
</feature>